<evidence type="ECO:0000256" key="6">
    <source>
        <dbReference type="ARBA" id="ARBA00023211"/>
    </source>
</evidence>
<name>A0A9W6W5H5_9ACTN</name>
<keyword evidence="6" id="KW-0464">Manganese</keyword>
<dbReference type="CDD" id="cd03426">
    <property type="entry name" value="NUDIX_CoAse_Nudt7"/>
    <property type="match status" value="1"/>
</dbReference>
<dbReference type="InterPro" id="IPR045121">
    <property type="entry name" value="CoAse"/>
</dbReference>
<dbReference type="InterPro" id="IPR000086">
    <property type="entry name" value="NUDIX_hydrolase_dom"/>
</dbReference>
<comment type="cofactor">
    <cofactor evidence="1">
        <name>Mn(2+)</name>
        <dbReference type="ChEBI" id="CHEBI:29035"/>
    </cofactor>
</comment>
<dbReference type="PROSITE" id="PS51462">
    <property type="entry name" value="NUDIX"/>
    <property type="match status" value="1"/>
</dbReference>
<dbReference type="GO" id="GO:0046872">
    <property type="term" value="F:metal ion binding"/>
    <property type="evidence" value="ECO:0007669"/>
    <property type="project" value="UniProtKB-KW"/>
</dbReference>
<reference evidence="8" key="1">
    <citation type="submission" date="2023-03" db="EMBL/GenBank/DDBJ databases">
        <title>Actinorhabdospora filicis NBRC 111898.</title>
        <authorList>
            <person name="Ichikawa N."/>
            <person name="Sato H."/>
            <person name="Tonouchi N."/>
        </authorList>
    </citation>
    <scope>NUCLEOTIDE SEQUENCE</scope>
    <source>
        <strain evidence="8">NBRC 111898</strain>
    </source>
</reference>
<evidence type="ECO:0000256" key="5">
    <source>
        <dbReference type="ARBA" id="ARBA00022842"/>
    </source>
</evidence>
<evidence type="ECO:0000256" key="2">
    <source>
        <dbReference type="ARBA" id="ARBA00001946"/>
    </source>
</evidence>
<comment type="cofactor">
    <cofactor evidence="2">
        <name>Mg(2+)</name>
        <dbReference type="ChEBI" id="CHEBI:18420"/>
    </cofactor>
</comment>
<protein>
    <submittedName>
        <fullName evidence="8">Coenzyme A pyrophosphatase</fullName>
    </submittedName>
</protein>
<evidence type="ECO:0000256" key="4">
    <source>
        <dbReference type="ARBA" id="ARBA00022801"/>
    </source>
</evidence>
<dbReference type="InterPro" id="IPR015797">
    <property type="entry name" value="NUDIX_hydrolase-like_dom_sf"/>
</dbReference>
<evidence type="ECO:0000313" key="9">
    <source>
        <dbReference type="Proteomes" id="UP001165079"/>
    </source>
</evidence>
<accession>A0A9W6W5H5</accession>
<keyword evidence="5" id="KW-0460">Magnesium</keyword>
<evidence type="ECO:0000313" key="8">
    <source>
        <dbReference type="EMBL" id="GLZ80392.1"/>
    </source>
</evidence>
<dbReference type="Gene3D" id="3.90.79.10">
    <property type="entry name" value="Nucleoside Triphosphate Pyrophosphohydrolase"/>
    <property type="match status" value="1"/>
</dbReference>
<dbReference type="AlphaFoldDB" id="A0A9W6W5H5"/>
<dbReference type="PANTHER" id="PTHR12992:SF11">
    <property type="entry name" value="MITOCHONDRIAL COENZYME A DIPHOSPHATASE NUDT8"/>
    <property type="match status" value="1"/>
</dbReference>
<evidence type="ECO:0000256" key="3">
    <source>
        <dbReference type="ARBA" id="ARBA00022723"/>
    </source>
</evidence>
<keyword evidence="9" id="KW-1185">Reference proteome</keyword>
<organism evidence="8 9">
    <name type="scientific">Actinorhabdospora filicis</name>
    <dbReference type="NCBI Taxonomy" id="1785913"/>
    <lineage>
        <taxon>Bacteria</taxon>
        <taxon>Bacillati</taxon>
        <taxon>Actinomycetota</taxon>
        <taxon>Actinomycetes</taxon>
        <taxon>Micromonosporales</taxon>
        <taxon>Micromonosporaceae</taxon>
        <taxon>Actinorhabdospora</taxon>
    </lineage>
</organism>
<dbReference type="Proteomes" id="UP001165079">
    <property type="component" value="Unassembled WGS sequence"/>
</dbReference>
<dbReference type="GO" id="GO:0010945">
    <property type="term" value="F:coenzyme A diphosphatase activity"/>
    <property type="evidence" value="ECO:0007669"/>
    <property type="project" value="InterPro"/>
</dbReference>
<dbReference type="Pfam" id="PF00293">
    <property type="entry name" value="NUDIX"/>
    <property type="match status" value="1"/>
</dbReference>
<dbReference type="SUPFAM" id="SSF55811">
    <property type="entry name" value="Nudix"/>
    <property type="match status" value="1"/>
</dbReference>
<gene>
    <name evidence="8" type="ORF">Afil01_51990</name>
</gene>
<keyword evidence="3" id="KW-0479">Metal-binding</keyword>
<evidence type="ECO:0000256" key="1">
    <source>
        <dbReference type="ARBA" id="ARBA00001936"/>
    </source>
</evidence>
<evidence type="ECO:0000259" key="7">
    <source>
        <dbReference type="PROSITE" id="PS51462"/>
    </source>
</evidence>
<feature type="domain" description="Nudix hydrolase" evidence="7">
    <location>
        <begin position="36"/>
        <end position="179"/>
    </location>
</feature>
<comment type="caution">
    <text evidence="8">The sequence shown here is derived from an EMBL/GenBank/DDBJ whole genome shotgun (WGS) entry which is preliminary data.</text>
</comment>
<sequence length="214" mass="22799">MIDARELPGWWHPLADKARVADGEPWSRLVPPVGEGRGSAVLILFGEGAYPGIEGPDVLICQRASGMNNHAGQPAFPGGATEPSDADMIATALREASEEVGLDPASVVPVATLPEVWLSVSSFRVTPVLGWWREPHRVHAAEPAEVASVTRVPVSELVDPANRVRAKHPSGYVGPAFEVRDMLVWGFTAGILSAVLDLAGWSRPWGPGRLVPLS</sequence>
<proteinExistence type="predicted"/>
<dbReference type="EMBL" id="BSTX01000004">
    <property type="protein sequence ID" value="GLZ80392.1"/>
    <property type="molecule type" value="Genomic_DNA"/>
</dbReference>
<keyword evidence="4" id="KW-0378">Hydrolase</keyword>
<dbReference type="PANTHER" id="PTHR12992">
    <property type="entry name" value="NUDIX HYDROLASE"/>
    <property type="match status" value="1"/>
</dbReference>